<proteinExistence type="predicted"/>
<dbReference type="GO" id="GO:0006397">
    <property type="term" value="P:mRNA processing"/>
    <property type="evidence" value="ECO:0007669"/>
    <property type="project" value="InterPro"/>
</dbReference>
<dbReference type="GO" id="GO:0003964">
    <property type="term" value="F:RNA-directed DNA polymerase activity"/>
    <property type="evidence" value="ECO:0007669"/>
    <property type="project" value="UniProtKB-KW"/>
</dbReference>
<dbReference type="CDD" id="cd01651">
    <property type="entry name" value="RT_G2_intron"/>
    <property type="match status" value="1"/>
</dbReference>
<dbReference type="InterPro" id="IPR024937">
    <property type="entry name" value="Domain_X"/>
</dbReference>
<evidence type="ECO:0000313" key="2">
    <source>
        <dbReference type="EMBL" id="MUB67158.1"/>
    </source>
</evidence>
<evidence type="ECO:0000313" key="4">
    <source>
        <dbReference type="Proteomes" id="UP000261257"/>
    </source>
</evidence>
<dbReference type="Pfam" id="PF21368">
    <property type="entry name" value="AI2M-like_HNH"/>
    <property type="match status" value="1"/>
</dbReference>
<dbReference type="RefSeq" id="WP_055650193.1">
    <property type="nucleotide sequence ID" value="NZ_CABJBJ010000100.1"/>
</dbReference>
<dbReference type="PANTHER" id="PTHR34047">
    <property type="entry name" value="NUCLEAR INTRON MATURASE 1, MITOCHONDRIAL-RELATED"/>
    <property type="match status" value="1"/>
</dbReference>
<gene>
    <name evidence="3" type="ORF">DXC39_32275</name>
    <name evidence="2" type="ORF">GNE07_29515</name>
</gene>
<dbReference type="Proteomes" id="UP000261257">
    <property type="component" value="Unassembled WGS sequence"/>
</dbReference>
<dbReference type="Pfam" id="PF00078">
    <property type="entry name" value="RVT_1"/>
    <property type="match status" value="2"/>
</dbReference>
<dbReference type="InterPro" id="IPR043502">
    <property type="entry name" value="DNA/RNA_pol_sf"/>
</dbReference>
<evidence type="ECO:0000313" key="5">
    <source>
        <dbReference type="Proteomes" id="UP000434223"/>
    </source>
</evidence>
<dbReference type="EMBL" id="WNME01000052">
    <property type="protein sequence ID" value="MUB67158.1"/>
    <property type="molecule type" value="Genomic_DNA"/>
</dbReference>
<dbReference type="SUPFAM" id="SSF56672">
    <property type="entry name" value="DNA/RNA polymerases"/>
    <property type="match status" value="1"/>
</dbReference>
<dbReference type="OrthoDB" id="9793236at2"/>
<evidence type="ECO:0000313" key="3">
    <source>
        <dbReference type="EMBL" id="RGL92278.1"/>
    </source>
</evidence>
<keyword evidence="3" id="KW-0808">Transferase</keyword>
<reference evidence="2 5" key="2">
    <citation type="submission" date="2019-09" db="EMBL/GenBank/DDBJ databases">
        <title>Draft genome sequencing of Hungatella hathewayi 123Y-2.</title>
        <authorList>
            <person name="Lv Q."/>
            <person name="Li S."/>
        </authorList>
    </citation>
    <scope>NUCLEOTIDE SEQUENCE [LARGE SCALE GENOMIC DNA]</scope>
    <source>
        <strain evidence="2 5">123Y-2</strain>
    </source>
</reference>
<dbReference type="EMBL" id="QSSQ01000070">
    <property type="protein sequence ID" value="RGL92278.1"/>
    <property type="molecule type" value="Genomic_DNA"/>
</dbReference>
<dbReference type="Pfam" id="PF01348">
    <property type="entry name" value="Intron_maturas2"/>
    <property type="match status" value="1"/>
</dbReference>
<keyword evidence="3" id="KW-0695">RNA-directed DNA polymerase</keyword>
<dbReference type="PROSITE" id="PS50878">
    <property type="entry name" value="RT_POL"/>
    <property type="match status" value="1"/>
</dbReference>
<reference evidence="3 4" key="1">
    <citation type="submission" date="2018-08" db="EMBL/GenBank/DDBJ databases">
        <title>A genome reference for cultivated species of the human gut microbiota.</title>
        <authorList>
            <person name="Zou Y."/>
            <person name="Xue W."/>
            <person name="Luo G."/>
        </authorList>
    </citation>
    <scope>NUCLEOTIDE SEQUENCE [LARGE SCALE GENOMIC DNA]</scope>
    <source>
        <strain evidence="3 4">TF05-11AC</strain>
    </source>
</reference>
<protein>
    <submittedName>
        <fullName evidence="3">Group II intron reverse transcriptase/maturase</fullName>
    </submittedName>
</protein>
<dbReference type="InterPro" id="IPR049030">
    <property type="entry name" value="AI2M-like_HNH"/>
</dbReference>
<organism evidence="3 4">
    <name type="scientific">Hungatella hathewayi</name>
    <dbReference type="NCBI Taxonomy" id="154046"/>
    <lineage>
        <taxon>Bacteria</taxon>
        <taxon>Bacillati</taxon>
        <taxon>Bacillota</taxon>
        <taxon>Clostridia</taxon>
        <taxon>Lachnospirales</taxon>
        <taxon>Lachnospiraceae</taxon>
        <taxon>Hungatella</taxon>
    </lineage>
</organism>
<dbReference type="PANTHER" id="PTHR34047:SF8">
    <property type="entry name" value="PROTEIN YKFC"/>
    <property type="match status" value="1"/>
</dbReference>
<dbReference type="InterPro" id="IPR000477">
    <property type="entry name" value="RT_dom"/>
</dbReference>
<name>A0A174SPC7_9FIRM</name>
<feature type="domain" description="Reverse transcriptase" evidence="1">
    <location>
        <begin position="69"/>
        <end position="366"/>
    </location>
</feature>
<dbReference type="InterPro" id="IPR051083">
    <property type="entry name" value="GrpII_Intron_Splice-Mob/Def"/>
</dbReference>
<sequence>MRNPIEVLKTLQEKAGNENYQFERLYRNLYNEEFFLLAYGNLSAKEGNLTKGTDGATIDGMGMERIRKLIESLRNHSYQPSPARRAYIPKSNGKRRPLGIPSVDDKLVQEVVRLILESVYESNFSEHSHGFRPNRSCHTALTQIQRNFTGVKWFIEGDIKGYFDTIDHHILVDILRRRIKDEYLISLIWKFLKAGYLEDWKFNPTYSGTPQGSVISPILANIYLNEFDTYVEEYIEKFNRGKRRERNSEYRFYSDGASKLRVKYRGLWEIMTADEKEKAKCEVNELMKKAKQIPAMNPMDSNYRRLLYCRYADDFICGVIGSKEDAETIKADFSRYLKEKLGLDMSEEKTLITHSNEKAAFLGYEIAVSRSNEYKKISNGQKARTFNGRVHLFMPHNKWVKKLTSCGAMEIKQQDGKEIWKPQARKDLINKEPIEILSIYNAEIRGLYNYYCLASNVCKLQKYYYIMEYSMYQTFAAKYRDNLRKTINKHTRNGVFGVSYTTKTGNEKRATFVKGSFQKRTVSLDYSDEIPSYPAAKYSRKNGLIERLQGGKCELCGQQTDNVKVHHVRKLKELAGMKEWERKMVQMNRKTLVVCNTCYGNITGK</sequence>
<keyword evidence="3" id="KW-0548">Nucleotidyltransferase</keyword>
<dbReference type="Proteomes" id="UP000434223">
    <property type="component" value="Unassembled WGS sequence"/>
</dbReference>
<comment type="caution">
    <text evidence="3">The sequence shown here is derived from an EMBL/GenBank/DDBJ whole genome shotgun (WGS) entry which is preliminary data.</text>
</comment>
<evidence type="ECO:0000259" key="1">
    <source>
        <dbReference type="PROSITE" id="PS50878"/>
    </source>
</evidence>
<dbReference type="AlphaFoldDB" id="A0A174SPC7"/>
<accession>A0A174SPC7</accession>